<dbReference type="PANTHER" id="PTHR11122:SF13">
    <property type="entry name" value="GLUCOSE-6-PHOSPHATE 1-EPIMERASE"/>
    <property type="match status" value="1"/>
</dbReference>
<dbReference type="GO" id="GO:0047938">
    <property type="term" value="F:glucose-6-phosphate 1-epimerase activity"/>
    <property type="evidence" value="ECO:0007669"/>
    <property type="project" value="UniProtKB-UniRule"/>
</dbReference>
<keyword evidence="4 5" id="KW-0413">Isomerase</keyword>
<dbReference type="SUPFAM" id="SSF74650">
    <property type="entry name" value="Galactose mutarotase-like"/>
    <property type="match status" value="1"/>
</dbReference>
<name>A0A0B7NP10_9FUNG</name>
<evidence type="ECO:0000256" key="7">
    <source>
        <dbReference type="PIRSR" id="PIRSR016020-2"/>
    </source>
</evidence>
<dbReference type="GO" id="GO:0005975">
    <property type="term" value="P:carbohydrate metabolic process"/>
    <property type="evidence" value="ECO:0007669"/>
    <property type="project" value="InterPro"/>
</dbReference>
<dbReference type="EMBL" id="LN733222">
    <property type="protein sequence ID" value="CEP16664.1"/>
    <property type="molecule type" value="Genomic_DNA"/>
</dbReference>
<reference evidence="8 9" key="1">
    <citation type="submission" date="2014-09" db="EMBL/GenBank/DDBJ databases">
        <authorList>
            <person name="Ellenberger Sabrina"/>
        </authorList>
    </citation>
    <scope>NUCLEOTIDE SEQUENCE [LARGE SCALE GENOMIC DNA]</scope>
    <source>
        <strain evidence="8 9">CBS 412.66</strain>
    </source>
</reference>
<feature type="binding site" evidence="7">
    <location>
        <position position="55"/>
    </location>
    <ligand>
        <name>substrate</name>
    </ligand>
</feature>
<evidence type="ECO:0000256" key="6">
    <source>
        <dbReference type="PIRSR" id="PIRSR016020-1"/>
    </source>
</evidence>
<comment type="similarity">
    <text evidence="2 5">Belongs to the glucose-6-phosphate 1-epimerase family.</text>
</comment>
<dbReference type="AlphaFoldDB" id="A0A0B7NP10"/>
<evidence type="ECO:0000256" key="1">
    <source>
        <dbReference type="ARBA" id="ARBA00001096"/>
    </source>
</evidence>
<comment type="function">
    <text evidence="5">Catalyzes the interconversion between the alpha and beta anomers from at least three hexose 6-phosphate sugars (Glc6P, Gal6P, and Man6P).</text>
</comment>
<dbReference type="Gene3D" id="2.70.98.10">
    <property type="match status" value="1"/>
</dbReference>
<evidence type="ECO:0000256" key="2">
    <source>
        <dbReference type="ARBA" id="ARBA00005866"/>
    </source>
</evidence>
<feature type="binding site" evidence="7">
    <location>
        <position position="80"/>
    </location>
    <ligand>
        <name>substrate</name>
    </ligand>
</feature>
<dbReference type="PIRSF" id="PIRSF016020">
    <property type="entry name" value="PHexose_mutarotase"/>
    <property type="match status" value="1"/>
</dbReference>
<dbReference type="STRING" id="35722.A0A0B7NP10"/>
<evidence type="ECO:0000256" key="4">
    <source>
        <dbReference type="ARBA" id="ARBA00023235"/>
    </source>
</evidence>
<dbReference type="InterPro" id="IPR011013">
    <property type="entry name" value="Gal_mutarotase_sf_dom"/>
</dbReference>
<dbReference type="GO" id="GO:0030246">
    <property type="term" value="F:carbohydrate binding"/>
    <property type="evidence" value="ECO:0007669"/>
    <property type="project" value="UniProtKB-UniRule"/>
</dbReference>
<feature type="active site" evidence="6">
    <location>
        <position position="153"/>
    </location>
</feature>
<dbReference type="GO" id="GO:0005737">
    <property type="term" value="C:cytoplasm"/>
    <property type="evidence" value="ECO:0007669"/>
    <property type="project" value="TreeGrafter"/>
</dbReference>
<dbReference type="Pfam" id="PF01263">
    <property type="entry name" value="Aldose_epim"/>
    <property type="match status" value="1"/>
</dbReference>
<proteinExistence type="inferred from homology"/>
<feature type="active site" evidence="6">
    <location>
        <position position="254"/>
    </location>
</feature>
<feature type="binding site" evidence="7">
    <location>
        <position position="75"/>
    </location>
    <ligand>
        <name>substrate</name>
    </ligand>
</feature>
<dbReference type="InterPro" id="IPR025532">
    <property type="entry name" value="G6P_1-epimerase"/>
</dbReference>
<keyword evidence="9" id="KW-1185">Reference proteome</keyword>
<comment type="catalytic activity">
    <reaction evidence="1">
        <text>alpha-D-glucose 6-phosphate = beta-D-glucose 6-phosphate</text>
        <dbReference type="Rhea" id="RHEA:16249"/>
        <dbReference type="ChEBI" id="CHEBI:58225"/>
        <dbReference type="ChEBI" id="CHEBI:58247"/>
        <dbReference type="EC" id="5.1.3.15"/>
    </reaction>
</comment>
<evidence type="ECO:0000313" key="8">
    <source>
        <dbReference type="EMBL" id="CEP16664.1"/>
    </source>
</evidence>
<dbReference type="Proteomes" id="UP000054107">
    <property type="component" value="Unassembled WGS sequence"/>
</dbReference>
<evidence type="ECO:0000256" key="3">
    <source>
        <dbReference type="ARBA" id="ARBA00012083"/>
    </source>
</evidence>
<dbReference type="EC" id="5.1.3.15" evidence="3 5"/>
<dbReference type="PANTHER" id="PTHR11122">
    <property type="entry name" value="APOSPORY-ASSOCIATED PROTEIN C-RELATED"/>
    <property type="match status" value="1"/>
</dbReference>
<evidence type="ECO:0000256" key="5">
    <source>
        <dbReference type="PIRNR" id="PIRNR016020"/>
    </source>
</evidence>
<protein>
    <recommendedName>
        <fullName evidence="3 5">Glucose-6-phosphate 1-epimerase</fullName>
        <ecNumber evidence="3 5">5.1.3.15</ecNumber>
    </recommendedName>
</protein>
<dbReference type="InterPro" id="IPR008183">
    <property type="entry name" value="Aldose_1/G6P_1-epimerase"/>
</dbReference>
<evidence type="ECO:0000313" key="9">
    <source>
        <dbReference type="Proteomes" id="UP000054107"/>
    </source>
</evidence>
<organism evidence="8 9">
    <name type="scientific">Parasitella parasitica</name>
    <dbReference type="NCBI Taxonomy" id="35722"/>
    <lineage>
        <taxon>Eukaryota</taxon>
        <taxon>Fungi</taxon>
        <taxon>Fungi incertae sedis</taxon>
        <taxon>Mucoromycota</taxon>
        <taxon>Mucoromycotina</taxon>
        <taxon>Mucoromycetes</taxon>
        <taxon>Mucorales</taxon>
        <taxon>Mucorineae</taxon>
        <taxon>Mucoraceae</taxon>
        <taxon>Parasitella</taxon>
    </lineage>
</organism>
<dbReference type="CDD" id="cd09020">
    <property type="entry name" value="D-hex-6-P-epi_like"/>
    <property type="match status" value="1"/>
</dbReference>
<accession>A0A0B7NP10</accession>
<gene>
    <name evidence="8" type="primary">PARPA_10936.1 scaffold 41991</name>
</gene>
<dbReference type="OrthoDB" id="1659429at2759"/>
<dbReference type="InterPro" id="IPR014718">
    <property type="entry name" value="GH-type_carb-bd"/>
</dbReference>
<sequence>MPAKEFNKAIILEHPSGSRAEVALFGATLTSWSVGGVERIFVSKQAKRDGSKAIRGGIPICFPIFGTKDTIALPQHGFARNNYWEYLGIVSDNDEVSVRFGLKDTQIPQEARNAWPHSFRLTYTVSLTSGSIKTFITVKNEDEDTFEFNTLLHTYFNDVTKSAVEGLTSCEYIDKVNNAAKFTEENKKVTINKEVDRVYKAVKGDIFLEVGNDTLIKIEKSNLKDTVVWNPWVEKAESMNDFGNEEYKNMICVEAGSVADWVTLGGGQTWTAGQTLTVL</sequence>